<dbReference type="EMBL" id="JAYMYR010000003">
    <property type="protein sequence ID" value="KAK7371973.1"/>
    <property type="molecule type" value="Genomic_DNA"/>
</dbReference>
<name>A0AAN9RMW8_PHACN</name>
<gene>
    <name evidence="1" type="ORF">VNO80_05340</name>
</gene>
<comment type="caution">
    <text evidence="1">The sequence shown here is derived from an EMBL/GenBank/DDBJ whole genome shotgun (WGS) entry which is preliminary data.</text>
</comment>
<sequence length="96" mass="11111">MYPTEEVNDPNMLTIKRVASSSLLDVLQPSFARCRHGLSFKAILPNRNLKGEHVSEWCGIILWICLFKQFNKMTIIRVNTMIMRRRLSVTDDQSEG</sequence>
<evidence type="ECO:0000313" key="1">
    <source>
        <dbReference type="EMBL" id="KAK7371973.1"/>
    </source>
</evidence>
<organism evidence="1 2">
    <name type="scientific">Phaseolus coccineus</name>
    <name type="common">Scarlet runner bean</name>
    <name type="synonym">Phaseolus multiflorus</name>
    <dbReference type="NCBI Taxonomy" id="3886"/>
    <lineage>
        <taxon>Eukaryota</taxon>
        <taxon>Viridiplantae</taxon>
        <taxon>Streptophyta</taxon>
        <taxon>Embryophyta</taxon>
        <taxon>Tracheophyta</taxon>
        <taxon>Spermatophyta</taxon>
        <taxon>Magnoliopsida</taxon>
        <taxon>eudicotyledons</taxon>
        <taxon>Gunneridae</taxon>
        <taxon>Pentapetalae</taxon>
        <taxon>rosids</taxon>
        <taxon>fabids</taxon>
        <taxon>Fabales</taxon>
        <taxon>Fabaceae</taxon>
        <taxon>Papilionoideae</taxon>
        <taxon>50 kb inversion clade</taxon>
        <taxon>NPAAA clade</taxon>
        <taxon>indigoferoid/millettioid clade</taxon>
        <taxon>Phaseoleae</taxon>
        <taxon>Phaseolus</taxon>
    </lineage>
</organism>
<accession>A0AAN9RMW8</accession>
<reference evidence="1 2" key="1">
    <citation type="submission" date="2024-01" db="EMBL/GenBank/DDBJ databases">
        <title>The genomes of 5 underutilized Papilionoideae crops provide insights into root nodulation and disease resistanc.</title>
        <authorList>
            <person name="Jiang F."/>
        </authorList>
    </citation>
    <scope>NUCLEOTIDE SEQUENCE [LARGE SCALE GENOMIC DNA]</scope>
    <source>
        <strain evidence="1">JINMINGXINNONG_FW02</strain>
        <tissue evidence="1">Leaves</tissue>
    </source>
</reference>
<dbReference type="AlphaFoldDB" id="A0AAN9RMW8"/>
<dbReference type="Proteomes" id="UP001374584">
    <property type="component" value="Unassembled WGS sequence"/>
</dbReference>
<proteinExistence type="predicted"/>
<protein>
    <submittedName>
        <fullName evidence="1">Uncharacterized protein</fullName>
    </submittedName>
</protein>
<evidence type="ECO:0000313" key="2">
    <source>
        <dbReference type="Proteomes" id="UP001374584"/>
    </source>
</evidence>
<keyword evidence="2" id="KW-1185">Reference proteome</keyword>